<dbReference type="AlphaFoldDB" id="A0A835IH47"/>
<dbReference type="Gene3D" id="3.80.10.10">
    <property type="entry name" value="Ribonuclease Inhibitor"/>
    <property type="match status" value="1"/>
</dbReference>
<protein>
    <submittedName>
        <fullName evidence="1">Uncharacterized protein</fullName>
    </submittedName>
</protein>
<dbReference type="InterPro" id="IPR052592">
    <property type="entry name" value="LRR-RLK"/>
</dbReference>
<keyword evidence="2" id="KW-1185">Reference proteome</keyword>
<dbReference type="EMBL" id="JADFTS010000003">
    <property type="protein sequence ID" value="KAF9617835.1"/>
    <property type="molecule type" value="Genomic_DNA"/>
</dbReference>
<evidence type="ECO:0000313" key="2">
    <source>
        <dbReference type="Proteomes" id="UP000631114"/>
    </source>
</evidence>
<evidence type="ECO:0000313" key="1">
    <source>
        <dbReference type="EMBL" id="KAF9617835.1"/>
    </source>
</evidence>
<organism evidence="1 2">
    <name type="scientific">Coptis chinensis</name>
    <dbReference type="NCBI Taxonomy" id="261450"/>
    <lineage>
        <taxon>Eukaryota</taxon>
        <taxon>Viridiplantae</taxon>
        <taxon>Streptophyta</taxon>
        <taxon>Embryophyta</taxon>
        <taxon>Tracheophyta</taxon>
        <taxon>Spermatophyta</taxon>
        <taxon>Magnoliopsida</taxon>
        <taxon>Ranunculales</taxon>
        <taxon>Ranunculaceae</taxon>
        <taxon>Coptidoideae</taxon>
        <taxon>Coptis</taxon>
    </lineage>
</organism>
<dbReference type="InterPro" id="IPR001611">
    <property type="entry name" value="Leu-rich_rpt"/>
</dbReference>
<reference evidence="1 2" key="1">
    <citation type="submission" date="2020-10" db="EMBL/GenBank/DDBJ databases">
        <title>The Coptis chinensis genome and diversification of protoberbering-type alkaloids.</title>
        <authorList>
            <person name="Wang B."/>
            <person name="Shu S."/>
            <person name="Song C."/>
            <person name="Liu Y."/>
        </authorList>
    </citation>
    <scope>NUCLEOTIDE SEQUENCE [LARGE SCALE GENOMIC DNA]</scope>
    <source>
        <strain evidence="1">HL-2020</strain>
        <tissue evidence="1">Leaf</tissue>
    </source>
</reference>
<dbReference type="SUPFAM" id="SSF52058">
    <property type="entry name" value="L domain-like"/>
    <property type="match status" value="1"/>
</dbReference>
<accession>A0A835IH47</accession>
<dbReference type="Pfam" id="PF00560">
    <property type="entry name" value="LRR_1"/>
    <property type="match status" value="1"/>
</dbReference>
<dbReference type="PANTHER" id="PTHR48054:SF77">
    <property type="entry name" value="RECEPTOR KINASE-LIKE PROTEIN XA21"/>
    <property type="match status" value="1"/>
</dbReference>
<dbReference type="PANTHER" id="PTHR48054">
    <property type="entry name" value="RECEPTOR KINASE-LIKE PROTEIN XA21"/>
    <property type="match status" value="1"/>
</dbReference>
<dbReference type="PRINTS" id="PR00019">
    <property type="entry name" value="LEURICHRPT"/>
</dbReference>
<dbReference type="OrthoDB" id="1055097at2759"/>
<comment type="caution">
    <text evidence="1">The sequence shown here is derived from an EMBL/GenBank/DDBJ whole genome shotgun (WGS) entry which is preliminary data.</text>
</comment>
<name>A0A835IH47_9MAGN</name>
<gene>
    <name evidence="1" type="ORF">IFM89_039017</name>
</gene>
<dbReference type="Proteomes" id="UP000631114">
    <property type="component" value="Unassembled WGS sequence"/>
</dbReference>
<dbReference type="InterPro" id="IPR032675">
    <property type="entry name" value="LRR_dom_sf"/>
</dbReference>
<proteinExistence type="predicted"/>
<dbReference type="Pfam" id="PF13855">
    <property type="entry name" value="LRR_8"/>
    <property type="match status" value="1"/>
</dbReference>
<sequence length="161" mass="18296">MLDLSSNSFRGPIPNASRNMTSLLVLDLSYNRLNSSSPILEELTNLNNLKILNLTGNQFEPKAIEHFGNFSSPSVVDNLETLYLSHNQMDAYLPNWFYQLKNLKTLITRSTHSKVQFLQLLGLLLEGIRPHFQSSEWIHSTSLRELSALEFLCVSDNKSVV</sequence>